<dbReference type="PANTHER" id="PTHR30313:SF2">
    <property type="entry name" value="DNA PRIMASE"/>
    <property type="match status" value="1"/>
</dbReference>
<dbReference type="Gene3D" id="3.90.980.10">
    <property type="entry name" value="DNA primase, catalytic core, N-terminal domain"/>
    <property type="match status" value="1"/>
</dbReference>
<keyword evidence="4" id="KW-0548">Nucleotidyltransferase</keyword>
<name>A0ABN1INP7_9GAMM</name>
<keyword evidence="8" id="KW-0862">Zinc</keyword>
<dbReference type="InterPro" id="IPR036977">
    <property type="entry name" value="DNA_primase_Znf_CHC2"/>
</dbReference>
<organism evidence="11 12">
    <name type="scientific">Dokdonella soli</name>
    <dbReference type="NCBI Taxonomy" id="529810"/>
    <lineage>
        <taxon>Bacteria</taxon>
        <taxon>Pseudomonadati</taxon>
        <taxon>Pseudomonadota</taxon>
        <taxon>Gammaproteobacteria</taxon>
        <taxon>Lysobacterales</taxon>
        <taxon>Rhodanobacteraceae</taxon>
        <taxon>Dokdonella</taxon>
    </lineage>
</organism>
<dbReference type="PANTHER" id="PTHR30313">
    <property type="entry name" value="DNA PRIMASE"/>
    <property type="match status" value="1"/>
</dbReference>
<gene>
    <name evidence="11" type="ORF">GCM10009105_25540</name>
</gene>
<evidence type="ECO:0000256" key="4">
    <source>
        <dbReference type="ARBA" id="ARBA00022695"/>
    </source>
</evidence>
<keyword evidence="2" id="KW-0639">Primosome</keyword>
<dbReference type="SMART" id="SM00493">
    <property type="entry name" value="TOPRIM"/>
    <property type="match status" value="1"/>
</dbReference>
<dbReference type="SUPFAM" id="SSF57783">
    <property type="entry name" value="Zinc beta-ribbon"/>
    <property type="match status" value="1"/>
</dbReference>
<sequence length="1036" mass="111280">MARIPDVEIERLKAEVSLVRLIASAGIALKAHGQDVIGRCPFHDDKTPSLVVSPKTNLWHCLGACQAGGSVIDWVMRSEGVSFRHAVELLRNDYVPVAAVSAAAPVKHSTVTKLATPIEHTADEQRVLGQVIDYYQQTLRDSPDALAYLATRGIGSDEAIRTFKLGYANRTLGYRLPAKNRVEGAVLRGQLQTLGLLRPSGHEHFTGSLVIPVIAPDGAITEVYGRKIGERLREGTPLHLYLPGPHRGVWNEAALSASPEVILCESLIDALTFWCAGYRNVTASYGVEGFTADHLAAFKRHGIERVLIAYDRDAAGDSAAEKLATSLMADGFACYRVQFPKGMDANEYALKVGPASKSLGVVIRSAVWLGNGVPPMLTTCAGEPALALPVLSMDAPAPTSPAMSAVSAAVPSLAAAVEPIAALPAAVIPDAPRPAPIAEEKAVGSEHERIVTFGDRRYRVRGLDKNTSFEQLKINLLVSRPSFDGVGEAVHVDTLDLYQAKARSAFVKPAAAELGVGEAVIQADLGKLLLALEAAQEAQRIAAQQAQAPTRVALSEADHAAALELLRAPDLIERIVADVGRCGIVGEATNVLMGVLAGVSRLLDRPLALLIQSTSAAGKSALMDAILRFVPASECVRYSAMTGQSLFYLGETDLKHKVLAIAEEEGASRASYALKLLQSEGELTIASTSKDATTGKLVTEEYHVEGPVMIVLTTTAAEIDEELLNRCLVLSVDEGRQQTQAIHHAQRERRTLAGLLARTERDALVTRHQNAQRLLEPLAVVNPYADRLTFLDDRTRTRRDHEKYLTLIDAIALLHQHQRPIRTLAHGERMIRYVEVTAADIALANRLAHDVLGRTLDELPPQTRRLLGAVGAFVADRCAMLGMSRGDVRFSRRDVREATHWGDTQLKVHLARLVELEYLLIHRGGRGQSFEYELLYDGAIESTAPHLVGLIDVAALDNAQDYDAVRSGLEAERSALGRGAVGASSAGGRANETPFNASADAASSSLVAALEETAVPRRVSRSASYRNGAGVAARSA</sequence>
<protein>
    <recommendedName>
        <fullName evidence="10">Toprim domain-containing protein</fullName>
    </recommendedName>
</protein>
<evidence type="ECO:0000313" key="11">
    <source>
        <dbReference type="EMBL" id="GAA0718083.1"/>
    </source>
</evidence>
<comment type="caution">
    <text evidence="11">The sequence shown here is derived from an EMBL/GenBank/DDBJ whole genome shotgun (WGS) entry which is preliminary data.</text>
</comment>
<dbReference type="InterPro" id="IPR006171">
    <property type="entry name" value="TOPRIM_dom"/>
</dbReference>
<evidence type="ECO:0000256" key="5">
    <source>
        <dbReference type="ARBA" id="ARBA00022705"/>
    </source>
</evidence>
<dbReference type="InterPro" id="IPR002694">
    <property type="entry name" value="Znf_CHC2"/>
</dbReference>
<evidence type="ECO:0000259" key="10">
    <source>
        <dbReference type="PROSITE" id="PS50880"/>
    </source>
</evidence>
<dbReference type="SMART" id="SM00400">
    <property type="entry name" value="ZnF_CHCC"/>
    <property type="match status" value="1"/>
</dbReference>
<dbReference type="Gene3D" id="3.90.580.10">
    <property type="entry name" value="Zinc finger, CHC2-type domain"/>
    <property type="match status" value="1"/>
</dbReference>
<keyword evidence="9" id="KW-0804">Transcription</keyword>
<dbReference type="Proteomes" id="UP001501523">
    <property type="component" value="Unassembled WGS sequence"/>
</dbReference>
<reference evidence="11 12" key="1">
    <citation type="journal article" date="2019" name="Int. J. Syst. Evol. Microbiol.">
        <title>The Global Catalogue of Microorganisms (GCM) 10K type strain sequencing project: providing services to taxonomists for standard genome sequencing and annotation.</title>
        <authorList>
            <consortium name="The Broad Institute Genomics Platform"/>
            <consortium name="The Broad Institute Genome Sequencing Center for Infectious Disease"/>
            <person name="Wu L."/>
            <person name="Ma J."/>
        </authorList>
    </citation>
    <scope>NUCLEOTIDE SEQUENCE [LARGE SCALE GENOMIC DNA]</scope>
    <source>
        <strain evidence="11 12">JCM 15421</strain>
    </source>
</reference>
<dbReference type="InterPro" id="IPR034151">
    <property type="entry name" value="TOPRIM_DnaG_bac"/>
</dbReference>
<dbReference type="InterPro" id="IPR050219">
    <property type="entry name" value="DnaG_primase"/>
</dbReference>
<keyword evidence="6" id="KW-0479">Metal-binding</keyword>
<keyword evidence="7" id="KW-0863">Zinc-finger</keyword>
<dbReference type="EMBL" id="BAAAEU010000018">
    <property type="protein sequence ID" value="GAA0718083.1"/>
    <property type="molecule type" value="Genomic_DNA"/>
</dbReference>
<keyword evidence="5" id="KW-0235">DNA replication</keyword>
<accession>A0ABN1INP7</accession>
<dbReference type="Gene3D" id="3.40.1360.10">
    <property type="match status" value="1"/>
</dbReference>
<dbReference type="SUPFAM" id="SSF56731">
    <property type="entry name" value="DNA primase core"/>
    <property type="match status" value="1"/>
</dbReference>
<evidence type="ECO:0000256" key="1">
    <source>
        <dbReference type="ARBA" id="ARBA00022478"/>
    </source>
</evidence>
<keyword evidence="12" id="KW-1185">Reference proteome</keyword>
<keyword evidence="3" id="KW-0808">Transferase</keyword>
<dbReference type="CDD" id="cd03364">
    <property type="entry name" value="TOPRIM_DnaG_primases"/>
    <property type="match status" value="1"/>
</dbReference>
<evidence type="ECO:0000256" key="8">
    <source>
        <dbReference type="ARBA" id="ARBA00022833"/>
    </source>
</evidence>
<evidence type="ECO:0000256" key="9">
    <source>
        <dbReference type="ARBA" id="ARBA00023163"/>
    </source>
</evidence>
<dbReference type="InterPro" id="IPR037068">
    <property type="entry name" value="DNA_primase_core_N_sf"/>
</dbReference>
<evidence type="ECO:0000256" key="7">
    <source>
        <dbReference type="ARBA" id="ARBA00022771"/>
    </source>
</evidence>
<evidence type="ECO:0000256" key="6">
    <source>
        <dbReference type="ARBA" id="ARBA00022723"/>
    </source>
</evidence>
<dbReference type="RefSeq" id="WP_343791711.1">
    <property type="nucleotide sequence ID" value="NZ_BAAAEU010000018.1"/>
</dbReference>
<dbReference type="Pfam" id="PF01807">
    <property type="entry name" value="Zn_ribbon_DnaG"/>
    <property type="match status" value="1"/>
</dbReference>
<dbReference type="PROSITE" id="PS50880">
    <property type="entry name" value="TOPRIM"/>
    <property type="match status" value="1"/>
</dbReference>
<evidence type="ECO:0000256" key="3">
    <source>
        <dbReference type="ARBA" id="ARBA00022679"/>
    </source>
</evidence>
<keyword evidence="1" id="KW-0240">DNA-directed RNA polymerase</keyword>
<evidence type="ECO:0000313" key="12">
    <source>
        <dbReference type="Proteomes" id="UP001501523"/>
    </source>
</evidence>
<feature type="domain" description="Toprim" evidence="10">
    <location>
        <begin position="259"/>
        <end position="342"/>
    </location>
</feature>
<proteinExistence type="predicted"/>
<evidence type="ECO:0000256" key="2">
    <source>
        <dbReference type="ARBA" id="ARBA00022515"/>
    </source>
</evidence>
<dbReference type="Pfam" id="PF13155">
    <property type="entry name" value="Toprim_2"/>
    <property type="match status" value="1"/>
</dbReference>